<dbReference type="RefSeq" id="WP_235610168.1">
    <property type="nucleotide sequence ID" value="NZ_BFAG01000001.1"/>
</dbReference>
<feature type="domain" description="Glycosyltransferase 2-like" evidence="6">
    <location>
        <begin position="46"/>
        <end position="188"/>
    </location>
</feature>
<dbReference type="Proteomes" id="UP000236569">
    <property type="component" value="Unassembled WGS sequence"/>
</dbReference>
<dbReference type="InterPro" id="IPR029044">
    <property type="entry name" value="Nucleotide-diphossugar_trans"/>
</dbReference>
<dbReference type="GO" id="GO:0016757">
    <property type="term" value="F:glycosyltransferase activity"/>
    <property type="evidence" value="ECO:0007669"/>
    <property type="project" value="UniProtKB-KW"/>
</dbReference>
<evidence type="ECO:0000256" key="5">
    <source>
        <dbReference type="SAM" id="Phobius"/>
    </source>
</evidence>
<comment type="caution">
    <text evidence="7">The sequence shown here is derived from an EMBL/GenBank/DDBJ whole genome shotgun (WGS) entry which is preliminary data.</text>
</comment>
<keyword evidence="5" id="KW-0812">Transmembrane</keyword>
<feature type="transmembrane region" description="Helical" evidence="5">
    <location>
        <begin position="314"/>
        <end position="333"/>
    </location>
</feature>
<sequence length="442" mass="49824">MKNFLVSLDVVGLVLFALFAIQQTAAALMPRLRLPTADSGMDLIFLIPALNEVQVIEATLRNLRETVPEARLVVIDDASDDGTDAVVRRLARQDPAIRLLRREFPEARQNKGRAMNWAVARLLADGTVRGDLRRTVFIGLDADGRIGRDFVRQVYGAFQDERVAAAQGWMRYRQEVPGVRGWRGGLARALLLGQDVENFILGHTQRFRHRAGTASLTGNGQCMRASYVAAQLARGVDPWPDVLLEDFGSAVEIRLDSPEHRIAFLDAHVRQQGMIEVRPLLRQRARWNQGTLECLRYLPALWRSRAHPVTLLDFTYLICGPYLASFLLLSILTQPLRRVLHGEGLTLPGWTGLLLSVLPLAFQVNWALRYCRERRLPWWMVPCTVALLPLFGFLTFWALPLAFYNHLSGRKGWYKSVRHDEGPGRDPGNGPEKTPTLRVSGD</sequence>
<keyword evidence="3 7" id="KW-0808">Transferase</keyword>
<organism evidence="7 8">
    <name type="scientific">Deinococcus aerius</name>
    <dbReference type="NCBI Taxonomy" id="200253"/>
    <lineage>
        <taxon>Bacteria</taxon>
        <taxon>Thermotogati</taxon>
        <taxon>Deinococcota</taxon>
        <taxon>Deinococci</taxon>
        <taxon>Deinococcales</taxon>
        <taxon>Deinococcaceae</taxon>
        <taxon>Deinococcus</taxon>
    </lineage>
</organism>
<accession>A0A2I9D244</accession>
<evidence type="ECO:0000313" key="7">
    <source>
        <dbReference type="EMBL" id="GBF04140.1"/>
    </source>
</evidence>
<keyword evidence="5" id="KW-0472">Membrane</keyword>
<dbReference type="PANTHER" id="PTHR43630:SF1">
    <property type="entry name" value="POLY-BETA-1,6-N-ACETYL-D-GLUCOSAMINE SYNTHASE"/>
    <property type="match status" value="1"/>
</dbReference>
<dbReference type="InterPro" id="IPR001173">
    <property type="entry name" value="Glyco_trans_2-like"/>
</dbReference>
<dbReference type="EMBL" id="BFAG01000001">
    <property type="protein sequence ID" value="GBF04140.1"/>
    <property type="molecule type" value="Genomic_DNA"/>
</dbReference>
<evidence type="ECO:0000256" key="1">
    <source>
        <dbReference type="ARBA" id="ARBA00006739"/>
    </source>
</evidence>
<dbReference type="SUPFAM" id="SSF53448">
    <property type="entry name" value="Nucleotide-diphospho-sugar transferases"/>
    <property type="match status" value="1"/>
</dbReference>
<reference evidence="8" key="1">
    <citation type="submission" date="2018-01" db="EMBL/GenBank/DDBJ databases">
        <title>Draft Genome Sequence of the Radioresistant Bacterium Deinococcus aerius TR0125, Isolated from the Higher Atmosphere above Japan.</title>
        <authorList>
            <person name="Satoh K."/>
            <person name="Arai H."/>
            <person name="Sanzen T."/>
            <person name="Kawaguchi Y."/>
            <person name="Hayashi H."/>
            <person name="Yokobori S."/>
            <person name="Yamagishi A."/>
            <person name="Oono Y."/>
            <person name="Narumi I."/>
        </authorList>
    </citation>
    <scope>NUCLEOTIDE SEQUENCE [LARGE SCALE GENOMIC DNA]</scope>
    <source>
        <strain evidence="8">TR0125</strain>
    </source>
</reference>
<evidence type="ECO:0000313" key="8">
    <source>
        <dbReference type="Proteomes" id="UP000236569"/>
    </source>
</evidence>
<feature type="transmembrane region" description="Helical" evidence="5">
    <location>
        <begin position="378"/>
        <end position="404"/>
    </location>
</feature>
<evidence type="ECO:0000256" key="2">
    <source>
        <dbReference type="ARBA" id="ARBA00022676"/>
    </source>
</evidence>
<feature type="transmembrane region" description="Helical" evidence="5">
    <location>
        <begin position="345"/>
        <end position="366"/>
    </location>
</feature>
<dbReference type="Pfam" id="PF00535">
    <property type="entry name" value="Glycos_transf_2"/>
    <property type="match status" value="1"/>
</dbReference>
<keyword evidence="8" id="KW-1185">Reference proteome</keyword>
<protein>
    <submittedName>
        <fullName evidence="7">Glycosyl transferase, family 2</fullName>
    </submittedName>
</protein>
<evidence type="ECO:0000256" key="3">
    <source>
        <dbReference type="ARBA" id="ARBA00022679"/>
    </source>
</evidence>
<keyword evidence="5" id="KW-1133">Transmembrane helix</keyword>
<dbReference type="PANTHER" id="PTHR43630">
    <property type="entry name" value="POLY-BETA-1,6-N-ACETYL-D-GLUCOSAMINE SYNTHASE"/>
    <property type="match status" value="1"/>
</dbReference>
<keyword evidence="2" id="KW-0328">Glycosyltransferase</keyword>
<evidence type="ECO:0000256" key="4">
    <source>
        <dbReference type="SAM" id="MobiDB-lite"/>
    </source>
</evidence>
<evidence type="ECO:0000259" key="6">
    <source>
        <dbReference type="Pfam" id="PF00535"/>
    </source>
</evidence>
<dbReference type="Gene3D" id="3.90.550.10">
    <property type="entry name" value="Spore Coat Polysaccharide Biosynthesis Protein SpsA, Chain A"/>
    <property type="match status" value="1"/>
</dbReference>
<gene>
    <name evidence="7" type="ORF">DAERI_010312</name>
</gene>
<feature type="region of interest" description="Disordered" evidence="4">
    <location>
        <begin position="418"/>
        <end position="442"/>
    </location>
</feature>
<dbReference type="AlphaFoldDB" id="A0A2I9D244"/>
<name>A0A2I9D244_9DEIO</name>
<proteinExistence type="inferred from homology"/>
<comment type="similarity">
    <text evidence="1">Belongs to the glycosyltransferase 2 family.</text>
</comment>